<proteinExistence type="predicted"/>
<evidence type="ECO:0000313" key="3">
    <source>
        <dbReference type="Proteomes" id="UP000199513"/>
    </source>
</evidence>
<keyword evidence="3" id="KW-1185">Reference proteome</keyword>
<dbReference type="AlphaFoldDB" id="A0A1I2JUL9"/>
<accession>A0A1I2JUL9</accession>
<gene>
    <name evidence="2" type="ORF">SAMN04488541_106013</name>
</gene>
<dbReference type="EMBL" id="FONY01000060">
    <property type="protein sequence ID" value="SFF56827.1"/>
    <property type="molecule type" value="Genomic_DNA"/>
</dbReference>
<dbReference type="Proteomes" id="UP000199513">
    <property type="component" value="Unassembled WGS sequence"/>
</dbReference>
<reference evidence="3" key="1">
    <citation type="submission" date="2016-10" db="EMBL/GenBank/DDBJ databases">
        <authorList>
            <person name="Varghese N."/>
            <person name="Submissions S."/>
        </authorList>
    </citation>
    <scope>NUCLEOTIDE SEQUENCE [LARGE SCALE GENOMIC DNA]</scope>
    <source>
        <strain>GEY</strain>
        <strain evidence="3">DSM 9560</strain>
    </source>
</reference>
<name>A0A1I2JUL9_9BACT</name>
<keyword evidence="1" id="KW-0472">Membrane</keyword>
<evidence type="ECO:0000313" key="2">
    <source>
        <dbReference type="EMBL" id="SFF56827.1"/>
    </source>
</evidence>
<dbReference type="STRING" id="1003.SAMN04488541_106013"/>
<evidence type="ECO:0000256" key="1">
    <source>
        <dbReference type="SAM" id="Phobius"/>
    </source>
</evidence>
<protein>
    <submittedName>
        <fullName evidence="2">Uncharacterized protein</fullName>
    </submittedName>
</protein>
<feature type="transmembrane region" description="Helical" evidence="1">
    <location>
        <begin position="21"/>
        <end position="41"/>
    </location>
</feature>
<keyword evidence="1" id="KW-1133">Transmembrane helix</keyword>
<keyword evidence="1" id="KW-0812">Transmembrane</keyword>
<organism evidence="2 3">
    <name type="scientific">Thermoflexibacter ruber</name>
    <dbReference type="NCBI Taxonomy" id="1003"/>
    <lineage>
        <taxon>Bacteria</taxon>
        <taxon>Pseudomonadati</taxon>
        <taxon>Bacteroidota</taxon>
        <taxon>Cytophagia</taxon>
        <taxon>Cytophagales</taxon>
        <taxon>Thermoflexibacteraceae</taxon>
        <taxon>Thermoflexibacter</taxon>
    </lineage>
</organism>
<sequence>MKKLSLNEMAAVNGGYIPDSFCASAGATLALGMALVGAAIVTGGVGLAVAGGLGMYFGNIGGLLCLMGGSK</sequence>
<dbReference type="RefSeq" id="WP_091549363.1">
    <property type="nucleotide sequence ID" value="NZ_FONY01000060.1"/>
</dbReference>
<feature type="transmembrane region" description="Helical" evidence="1">
    <location>
        <begin position="47"/>
        <end position="67"/>
    </location>
</feature>